<sequence>MAVADAVLPSPPPPPPPARAVVVRFALALMLALGLVLCVAAGALACLGFASAWVASAASAAKVVARRAWGEASAPFLFLQALTYGALKVCVYNFLVLLALTVLQQFVAYVIAVVSGSTSGFKKNCCPPQSAFGAMRPESVARFFRLLRPIVLGFVAYVAFILLAVAGFLVAMMSPHVEGSMSQGEMVGSVIMDVGIFGSHATACFVMMPALVLSLWREYQANRKAPSQFC</sequence>
<dbReference type="Gramene" id="TraesARI2A03G00624520.1">
    <property type="protein sequence ID" value="TraesARI2A03G00624520.1"/>
    <property type="gene ID" value="TraesARI2A03G00624520"/>
</dbReference>
<name>A0A3B6AT82_WHEAT</name>
<protein>
    <submittedName>
        <fullName evidence="2">Uncharacterized protein</fullName>
    </submittedName>
</protein>
<dbReference type="Gramene" id="TraesCS2A02G120500.1">
    <property type="protein sequence ID" value="TraesCS2A02G120500.1"/>
    <property type="gene ID" value="TraesCS2A02G120500"/>
</dbReference>
<dbReference type="Gramene" id="TraesMAC2A03G00616120.2">
    <property type="protein sequence ID" value="TraesMAC2A03G00616120.2"/>
    <property type="gene ID" value="TraesMAC2A03G00616120"/>
</dbReference>
<dbReference type="Gramene" id="TraesJUL2A03G00621080.3">
    <property type="protein sequence ID" value="TraesJUL2A03G00621080.3"/>
    <property type="gene ID" value="TraesJUL2A03G00621080"/>
</dbReference>
<keyword evidence="1" id="KW-0472">Membrane</keyword>
<keyword evidence="3" id="KW-1185">Reference proteome</keyword>
<dbReference type="Gramene" id="TraesWEE_scaffold_070492_01G000300.1">
    <property type="protein sequence ID" value="TraesWEE_scaffold_070492_01G000300.1"/>
    <property type="gene ID" value="TraesWEE_scaffold_070492_01G000300"/>
</dbReference>
<keyword evidence="1" id="KW-1133">Transmembrane helix</keyword>
<feature type="transmembrane region" description="Helical" evidence="1">
    <location>
        <begin position="68"/>
        <end position="87"/>
    </location>
</feature>
<dbReference type="Gramene" id="TraesLAC2A03G00621560.2">
    <property type="protein sequence ID" value="TraesLAC2A03G00621560.2"/>
    <property type="gene ID" value="TraesLAC2A03G00621560"/>
</dbReference>
<dbReference type="Gramene" id="TraesCS2A03G0248700.1">
    <property type="protein sequence ID" value="TraesCS2A03G0248700.1.CDS"/>
    <property type="gene ID" value="TraesCS2A03G0248700"/>
</dbReference>
<dbReference type="Gramene" id="TraesJUL2A03G00621080.2">
    <property type="protein sequence ID" value="TraesJUL2A03G00621080.2"/>
    <property type="gene ID" value="TraesJUL2A03G00621080"/>
</dbReference>
<dbReference type="OrthoDB" id="600316at2759"/>
<dbReference type="Gramene" id="TraesSTA2A03G00616220.2">
    <property type="protein sequence ID" value="TraesSTA2A03G00616220.2"/>
    <property type="gene ID" value="TraesSTA2A03G00616220"/>
</dbReference>
<accession>A0A3B6AT82</accession>
<dbReference type="AlphaFoldDB" id="A0A3B6AT82"/>
<dbReference type="Gramene" id="TraesPARA_EIv1.0_0438300.3">
    <property type="protein sequence ID" value="TraesPARA_EIv1.0_0438300.3.CDS"/>
    <property type="gene ID" value="TraesPARA_EIv1.0_0438300"/>
</dbReference>
<organism evidence="2">
    <name type="scientific">Triticum aestivum</name>
    <name type="common">Wheat</name>
    <dbReference type="NCBI Taxonomy" id="4565"/>
    <lineage>
        <taxon>Eukaryota</taxon>
        <taxon>Viridiplantae</taxon>
        <taxon>Streptophyta</taxon>
        <taxon>Embryophyta</taxon>
        <taxon>Tracheophyta</taxon>
        <taxon>Spermatophyta</taxon>
        <taxon>Magnoliopsida</taxon>
        <taxon>Liliopsida</taxon>
        <taxon>Poales</taxon>
        <taxon>Poaceae</taxon>
        <taxon>BOP clade</taxon>
        <taxon>Pooideae</taxon>
        <taxon>Triticodae</taxon>
        <taxon>Triticeae</taxon>
        <taxon>Triticinae</taxon>
        <taxon>Triticum</taxon>
    </lineage>
</organism>
<dbReference type="Gramene" id="TraesMAC2A03G00616120.3">
    <property type="protein sequence ID" value="TraesMAC2A03G00616120.3"/>
    <property type="gene ID" value="TraesMAC2A03G00616120"/>
</dbReference>
<dbReference type="Gramene" id="TraesNOR2A03G00625040.1">
    <property type="protein sequence ID" value="TraesNOR2A03G00625040.1"/>
    <property type="gene ID" value="TraesNOR2A03G00625040"/>
</dbReference>
<dbReference type="Gramene" id="TraesMAC2A03G00616120.1">
    <property type="protein sequence ID" value="TraesMAC2A03G00616120.1"/>
    <property type="gene ID" value="TraesMAC2A03G00616120"/>
</dbReference>
<dbReference type="Gramene" id="TraesPARA_EIv1.0_0438300.2">
    <property type="protein sequence ID" value="TraesPARA_EIv1.0_0438300.2.CDS"/>
    <property type="gene ID" value="TraesPARA_EIv1.0_0438300"/>
</dbReference>
<feature type="transmembrane region" description="Helical" evidence="1">
    <location>
        <begin position="150"/>
        <end position="174"/>
    </location>
</feature>
<evidence type="ECO:0000313" key="3">
    <source>
        <dbReference type="Proteomes" id="UP000019116"/>
    </source>
</evidence>
<evidence type="ECO:0000256" key="1">
    <source>
        <dbReference type="SAM" id="Phobius"/>
    </source>
</evidence>
<dbReference type="GeneID" id="123184794"/>
<dbReference type="Gramene" id="TraesJAG2A03G00616220.2">
    <property type="protein sequence ID" value="TraesJAG2A03G00616220.2"/>
    <property type="gene ID" value="TraesJAG2A03G00616220"/>
</dbReference>
<dbReference type="Gramene" id="TraesJUL2A03G00621080.1">
    <property type="protein sequence ID" value="TraesJUL2A03G00621080.1"/>
    <property type="gene ID" value="TraesJUL2A03G00621080"/>
</dbReference>
<evidence type="ECO:0000313" key="2">
    <source>
        <dbReference type="EnsemblPlants" id="TraesCS2A02G120500.1"/>
    </source>
</evidence>
<dbReference type="Gramene" id="TraesCLE_scaffold_070973_01G000300.1">
    <property type="protein sequence ID" value="TraesCLE_scaffold_070973_01G000300.1"/>
    <property type="gene ID" value="TraesCLE_scaffold_070973_01G000300"/>
</dbReference>
<dbReference type="Gramene" id="TraesNOR2A03G00625040.3">
    <property type="protein sequence ID" value="TraesNOR2A03G00625040.3"/>
    <property type="gene ID" value="TraesNOR2A03G00625040"/>
</dbReference>
<dbReference type="Gramene" id="TraesSTA2A03G00616220.1">
    <property type="protein sequence ID" value="TraesSTA2A03G00616220.1"/>
    <property type="gene ID" value="TraesSTA2A03G00616220"/>
</dbReference>
<dbReference type="Gramene" id="TraesJAG2A03G00616220.3">
    <property type="protein sequence ID" value="TraesJAG2A03G00616220.3"/>
    <property type="gene ID" value="TraesJAG2A03G00616220"/>
</dbReference>
<dbReference type="Gramene" id="TraesSYM2A03G00624020.2">
    <property type="protein sequence ID" value="TraesSYM2A03G00624020.2"/>
    <property type="gene ID" value="TraesSYM2A03G00624020"/>
</dbReference>
<dbReference type="Gramene" id="TraesJAG2A03G00616220.1">
    <property type="protein sequence ID" value="TraesJAG2A03G00616220.1"/>
    <property type="gene ID" value="TraesJAG2A03G00616220"/>
</dbReference>
<reference evidence="2" key="2">
    <citation type="submission" date="2018-10" db="UniProtKB">
        <authorList>
            <consortium name="EnsemblPlants"/>
        </authorList>
    </citation>
    <scope>IDENTIFICATION</scope>
</reference>
<dbReference type="Gramene" id="TraesSYM2A03G00624020.1">
    <property type="protein sequence ID" value="TraesSYM2A03G00624020.1"/>
    <property type="gene ID" value="TraesSYM2A03G00624020"/>
</dbReference>
<proteinExistence type="predicted"/>
<dbReference type="Gramene" id="TraesLDM2A03G00619940.1">
    <property type="protein sequence ID" value="TraesLDM2A03G00619940.1"/>
    <property type="gene ID" value="TraesLDM2A03G00619940"/>
</dbReference>
<dbReference type="Gramene" id="TraesARI2A03G00624520.2">
    <property type="protein sequence ID" value="TraesARI2A03G00624520.2"/>
    <property type="gene ID" value="TraesARI2A03G00624520"/>
</dbReference>
<dbReference type="Gramene" id="TraesPARA_EIv1.0_0438300.1">
    <property type="protein sequence ID" value="TraesPARA_EIv1.0_0438300.1.CDS"/>
    <property type="gene ID" value="TraesPARA_EIv1.0_0438300"/>
</dbReference>
<feature type="transmembrane region" description="Helical" evidence="1">
    <location>
        <begin position="194"/>
        <end position="216"/>
    </location>
</feature>
<dbReference type="Gramene" id="TraesSYM2A03G00624020.3">
    <property type="protein sequence ID" value="TraesSYM2A03G00624020.3"/>
    <property type="gene ID" value="TraesSYM2A03G00624020"/>
</dbReference>
<feature type="transmembrane region" description="Helical" evidence="1">
    <location>
        <begin position="25"/>
        <end position="56"/>
    </location>
</feature>
<dbReference type="Gramene" id="TraesROB_scaffold_092673_01G000200.1">
    <property type="protein sequence ID" value="TraesROB_scaffold_092673_01G000200.1"/>
    <property type="gene ID" value="TraesROB_scaffold_092673_01G000200"/>
</dbReference>
<dbReference type="RefSeq" id="XP_044452789.1">
    <property type="nucleotide sequence ID" value="XM_044596854.1"/>
</dbReference>
<feature type="transmembrane region" description="Helical" evidence="1">
    <location>
        <begin position="93"/>
        <end position="114"/>
    </location>
</feature>
<gene>
    <name evidence="2" type="primary">LOC123184794</name>
</gene>
<dbReference type="Gramene" id="TraesSTA2A03G00616220.3">
    <property type="protein sequence ID" value="TraesSTA2A03G00616220.3"/>
    <property type="gene ID" value="TraesSTA2A03G00616220"/>
</dbReference>
<dbReference type="Gramene" id="TraesLAC2A03G00621560.3">
    <property type="protein sequence ID" value="TraesLAC2A03G00621560.3"/>
    <property type="gene ID" value="TraesLAC2A03G00621560"/>
</dbReference>
<dbReference type="Gramene" id="TraesLDM2A03G00619940.2">
    <property type="protein sequence ID" value="TraesLDM2A03G00619940.2"/>
    <property type="gene ID" value="TraesLDM2A03G00619940"/>
</dbReference>
<dbReference type="Proteomes" id="UP000019116">
    <property type="component" value="Chromosome 2A"/>
</dbReference>
<dbReference type="Gramene" id="TraesLAC2A03G00621560.1">
    <property type="protein sequence ID" value="TraesLAC2A03G00621560.1"/>
    <property type="gene ID" value="TraesLAC2A03G00621560"/>
</dbReference>
<dbReference type="Gramene" id="TraesRN2A0100214300.1">
    <property type="protein sequence ID" value="TraesRN2A0100214300.1"/>
    <property type="gene ID" value="TraesRN2A0100214300"/>
</dbReference>
<dbReference type="Gramene" id="TraesNOR2A03G00625040.2">
    <property type="protein sequence ID" value="TraesNOR2A03G00625040.2"/>
    <property type="gene ID" value="TraesNOR2A03G00625040"/>
</dbReference>
<reference evidence="2" key="1">
    <citation type="submission" date="2018-08" db="EMBL/GenBank/DDBJ databases">
        <authorList>
            <person name="Rossello M."/>
        </authorList>
    </citation>
    <scope>NUCLEOTIDE SEQUENCE [LARGE SCALE GENOMIC DNA]</scope>
    <source>
        <strain evidence="2">cv. Chinese Spring</strain>
    </source>
</reference>
<keyword evidence="1" id="KW-0812">Transmembrane</keyword>
<dbReference type="EnsemblPlants" id="TraesCS2A02G120500.1">
    <property type="protein sequence ID" value="TraesCS2A02G120500.1"/>
    <property type="gene ID" value="TraesCS2A02G120500"/>
</dbReference>